<dbReference type="GO" id="GO:0046983">
    <property type="term" value="F:protein dimerization activity"/>
    <property type="evidence" value="ECO:0007669"/>
    <property type="project" value="InterPro"/>
</dbReference>
<keyword evidence="4" id="KW-0862">Zinc</keyword>
<protein>
    <submittedName>
        <fullName evidence="7">Zinc finger BED domain-containing protein-like protein</fullName>
    </submittedName>
</protein>
<dbReference type="SUPFAM" id="SSF53098">
    <property type="entry name" value="Ribonuclease H-like"/>
    <property type="match status" value="1"/>
</dbReference>
<evidence type="ECO:0000256" key="4">
    <source>
        <dbReference type="ARBA" id="ARBA00022833"/>
    </source>
</evidence>
<reference evidence="7 8" key="1">
    <citation type="journal article" date="2018" name="Gigascience">
        <title>Genomes of trombidid mites reveal novel predicted allergens and laterally-transferred genes associated with secondary metabolism.</title>
        <authorList>
            <person name="Dong X."/>
            <person name="Chaisiri K."/>
            <person name="Xia D."/>
            <person name="Armstrong S.D."/>
            <person name="Fang Y."/>
            <person name="Donnelly M.J."/>
            <person name="Kadowaki T."/>
            <person name="McGarry J.W."/>
            <person name="Darby A.C."/>
            <person name="Makepeace B.L."/>
        </authorList>
    </citation>
    <scope>NUCLEOTIDE SEQUENCE [LARGE SCALE GENOMIC DNA]</scope>
    <source>
        <strain evidence="7">UoL-UT</strain>
    </source>
</reference>
<dbReference type="InterPro" id="IPR012337">
    <property type="entry name" value="RNaseH-like_sf"/>
</dbReference>
<dbReference type="GO" id="GO:0005634">
    <property type="term" value="C:nucleus"/>
    <property type="evidence" value="ECO:0007669"/>
    <property type="project" value="UniProtKB-SubCell"/>
</dbReference>
<evidence type="ECO:0000259" key="6">
    <source>
        <dbReference type="Pfam" id="PF05699"/>
    </source>
</evidence>
<feature type="domain" description="HAT C-terminal dimerisation" evidence="6">
    <location>
        <begin position="114"/>
        <end position="182"/>
    </location>
</feature>
<organism evidence="7 8">
    <name type="scientific">Leptotrombidium deliense</name>
    <dbReference type="NCBI Taxonomy" id="299467"/>
    <lineage>
        <taxon>Eukaryota</taxon>
        <taxon>Metazoa</taxon>
        <taxon>Ecdysozoa</taxon>
        <taxon>Arthropoda</taxon>
        <taxon>Chelicerata</taxon>
        <taxon>Arachnida</taxon>
        <taxon>Acari</taxon>
        <taxon>Acariformes</taxon>
        <taxon>Trombidiformes</taxon>
        <taxon>Prostigmata</taxon>
        <taxon>Anystina</taxon>
        <taxon>Parasitengona</taxon>
        <taxon>Trombiculoidea</taxon>
        <taxon>Trombiculidae</taxon>
        <taxon>Leptotrombidium</taxon>
    </lineage>
</organism>
<dbReference type="Proteomes" id="UP000288716">
    <property type="component" value="Unassembled WGS sequence"/>
</dbReference>
<keyword evidence="8" id="KW-1185">Reference proteome</keyword>
<keyword evidence="2" id="KW-0479">Metal-binding</keyword>
<comment type="subcellular location">
    <subcellularLocation>
        <location evidence="1">Nucleus</location>
    </subcellularLocation>
</comment>
<dbReference type="GO" id="GO:0008270">
    <property type="term" value="F:zinc ion binding"/>
    <property type="evidence" value="ECO:0007669"/>
    <property type="project" value="UniProtKB-KW"/>
</dbReference>
<dbReference type="EMBL" id="NCKV01021675">
    <property type="protein sequence ID" value="RWS19911.1"/>
    <property type="molecule type" value="Genomic_DNA"/>
</dbReference>
<proteinExistence type="predicted"/>
<evidence type="ECO:0000256" key="5">
    <source>
        <dbReference type="ARBA" id="ARBA00023242"/>
    </source>
</evidence>
<evidence type="ECO:0000256" key="1">
    <source>
        <dbReference type="ARBA" id="ARBA00004123"/>
    </source>
</evidence>
<sequence length="190" mass="21794">MKTWLYKLVDKHIILHDIHLASSLLWPCQRDIVTHKTTEALDKAKDAFKKYLSKFSFKEISNVENDIVSAPAQSTNIPSFLKELVNLNSGPAPPRMSPTAEFVSYMDDTFPFPGCDIVNFWTSHATKRKYPYLTTFAKHLLQIPATETASERNFSDAGRILEERRNRLKPELVDDMLVIRSNCKGKIYSE</sequence>
<keyword evidence="3" id="KW-0863">Zinc-finger</keyword>
<dbReference type="PANTHER" id="PTHR46481:SF10">
    <property type="entry name" value="ZINC FINGER BED DOMAIN-CONTAINING PROTEIN 39"/>
    <property type="match status" value="1"/>
</dbReference>
<dbReference type="VEuPathDB" id="VectorBase:LDEU012129"/>
<dbReference type="InterPro" id="IPR052035">
    <property type="entry name" value="ZnF_BED_domain_contain"/>
</dbReference>
<dbReference type="PANTHER" id="PTHR46481">
    <property type="entry name" value="ZINC FINGER BED DOMAIN-CONTAINING PROTEIN 4"/>
    <property type="match status" value="1"/>
</dbReference>
<gene>
    <name evidence="7" type="ORF">B4U80_05725</name>
</gene>
<dbReference type="Pfam" id="PF05699">
    <property type="entry name" value="Dimer_Tnp_hAT"/>
    <property type="match status" value="1"/>
</dbReference>
<keyword evidence="5" id="KW-0539">Nucleus</keyword>
<evidence type="ECO:0000313" key="7">
    <source>
        <dbReference type="EMBL" id="RWS19911.1"/>
    </source>
</evidence>
<accession>A0A443RWZ8</accession>
<dbReference type="OrthoDB" id="6512992at2759"/>
<evidence type="ECO:0000256" key="3">
    <source>
        <dbReference type="ARBA" id="ARBA00022771"/>
    </source>
</evidence>
<name>A0A443RWZ8_9ACAR</name>
<comment type="caution">
    <text evidence="7">The sequence shown here is derived from an EMBL/GenBank/DDBJ whole genome shotgun (WGS) entry which is preliminary data.</text>
</comment>
<dbReference type="AlphaFoldDB" id="A0A443RWZ8"/>
<dbReference type="InterPro" id="IPR008906">
    <property type="entry name" value="HATC_C_dom"/>
</dbReference>
<evidence type="ECO:0000313" key="8">
    <source>
        <dbReference type="Proteomes" id="UP000288716"/>
    </source>
</evidence>
<evidence type="ECO:0000256" key="2">
    <source>
        <dbReference type="ARBA" id="ARBA00022723"/>
    </source>
</evidence>